<dbReference type="Gene3D" id="3.40.430.10">
    <property type="entry name" value="Dihydrofolate Reductase, subunit A"/>
    <property type="match status" value="1"/>
</dbReference>
<reference evidence="5 6" key="1">
    <citation type="submission" date="2015-10" db="EMBL/GenBank/DDBJ databases">
        <title>Corynebacteirum lowii and Corynebacterium oculi species nova, derived from human clinical disease and and emended description of Corynebacterium mastiditis.</title>
        <authorList>
            <person name="Bernard K."/>
            <person name="Pacheco A.L."/>
            <person name="Mcdougall C."/>
            <person name="Burtx T."/>
            <person name="Weibe D."/>
            <person name="Tyler S."/>
            <person name="Olson A.B."/>
            <person name="Cnockaert M."/>
            <person name="Eguchi H."/>
            <person name="Kuwahara T."/>
            <person name="Nakayama-Imaohji H."/>
            <person name="Boudewijins M."/>
            <person name="Van Hoecke F."/>
            <person name="Bernier A.-M."/>
            <person name="Vandamme P."/>
        </authorList>
    </citation>
    <scope>NUCLEOTIDE SEQUENCE [LARGE SCALE GENOMIC DNA]</scope>
    <source>
        <strain evidence="5 6">NML 130210</strain>
    </source>
</reference>
<accession>A0A0Q0UC09</accession>
<dbReference type="PANTHER" id="PTHR38011:SF7">
    <property type="entry name" value="2,5-DIAMINO-6-RIBOSYLAMINO-4(3H)-PYRIMIDINONE 5'-PHOSPHATE REDUCTASE"/>
    <property type="match status" value="1"/>
</dbReference>
<evidence type="ECO:0000256" key="2">
    <source>
        <dbReference type="ARBA" id="ARBA00022857"/>
    </source>
</evidence>
<dbReference type="Pfam" id="PF01872">
    <property type="entry name" value="RibD_C"/>
    <property type="match status" value="1"/>
</dbReference>
<proteinExistence type="predicted"/>
<comment type="caution">
    <text evidence="5">The sequence shown here is derived from an EMBL/GenBank/DDBJ whole genome shotgun (WGS) entry which is preliminary data.</text>
</comment>
<keyword evidence="3" id="KW-0560">Oxidoreductase</keyword>
<dbReference type="RefSeq" id="WP_150114320.1">
    <property type="nucleotide sequence ID" value="NZ_LKST01000001.1"/>
</dbReference>
<dbReference type="InterPro" id="IPR002734">
    <property type="entry name" value="RibDG_C"/>
</dbReference>
<sequence length="241" mass="26034">MESLLGPQLPLSVPENRAIAISTPTGSCTLHGTSGALGNPTDAALLARLRQWSDAVLCGASTVRSEDYAGVALSAEAAEQRRGEGRAPLPPIATMSASLDLDPASRFFTHADVSPLVFTVPDHRGTPRAQALHRAGARLFFLPNPRPSRVLAELHRLGYPRVVCEGGPSVYGELLSARLIDVFHLTLAPFLTSSVERALVNGDPAEPQRWLLEHTFAHPDSTMFLRYRRAAPHPSDPGWVR</sequence>
<dbReference type="Proteomes" id="UP000050517">
    <property type="component" value="Unassembled WGS sequence"/>
</dbReference>
<keyword evidence="2" id="KW-0521">NADP</keyword>
<dbReference type="GO" id="GO:0009231">
    <property type="term" value="P:riboflavin biosynthetic process"/>
    <property type="evidence" value="ECO:0007669"/>
    <property type="project" value="InterPro"/>
</dbReference>
<protein>
    <submittedName>
        <fullName evidence="5">5-amino-6-(5-phosphoribosylamino)uracil reductase</fullName>
    </submittedName>
</protein>
<dbReference type="PATRIC" id="fig|1544416.3.peg.593"/>
<evidence type="ECO:0000313" key="5">
    <source>
        <dbReference type="EMBL" id="KQB85449.1"/>
    </source>
</evidence>
<dbReference type="InterPro" id="IPR050765">
    <property type="entry name" value="Riboflavin_Biosynth_HTPR"/>
</dbReference>
<dbReference type="OrthoDB" id="5243299at2"/>
<dbReference type="InterPro" id="IPR024072">
    <property type="entry name" value="DHFR-like_dom_sf"/>
</dbReference>
<dbReference type="AlphaFoldDB" id="A0A0Q0UC09"/>
<evidence type="ECO:0000256" key="3">
    <source>
        <dbReference type="ARBA" id="ARBA00023002"/>
    </source>
</evidence>
<dbReference type="EMBL" id="LKST01000001">
    <property type="protein sequence ID" value="KQB85449.1"/>
    <property type="molecule type" value="Genomic_DNA"/>
</dbReference>
<evidence type="ECO:0000313" key="6">
    <source>
        <dbReference type="Proteomes" id="UP000050517"/>
    </source>
</evidence>
<comment type="pathway">
    <text evidence="1">Cofactor biosynthesis; riboflavin biosynthesis.</text>
</comment>
<dbReference type="STRING" id="1544416.Cocul_00588"/>
<dbReference type="PANTHER" id="PTHR38011">
    <property type="entry name" value="DIHYDROFOLATE REDUCTASE FAMILY PROTEIN (AFU_ORTHOLOGUE AFUA_8G06820)"/>
    <property type="match status" value="1"/>
</dbReference>
<dbReference type="SUPFAM" id="SSF53597">
    <property type="entry name" value="Dihydrofolate reductase-like"/>
    <property type="match status" value="1"/>
</dbReference>
<evidence type="ECO:0000256" key="1">
    <source>
        <dbReference type="ARBA" id="ARBA00005104"/>
    </source>
</evidence>
<name>A0A0Q0UC09_9CORY</name>
<dbReference type="GO" id="GO:0008703">
    <property type="term" value="F:5-amino-6-(5-phosphoribosylamino)uracil reductase activity"/>
    <property type="evidence" value="ECO:0007669"/>
    <property type="project" value="InterPro"/>
</dbReference>
<evidence type="ECO:0000259" key="4">
    <source>
        <dbReference type="Pfam" id="PF01872"/>
    </source>
</evidence>
<gene>
    <name evidence="5" type="ORF">Cocul_00588</name>
</gene>
<feature type="domain" description="Bacterial bifunctional deaminase-reductase C-terminal" evidence="4">
    <location>
        <begin position="31"/>
        <end position="194"/>
    </location>
</feature>
<keyword evidence="6" id="KW-1185">Reference proteome</keyword>
<organism evidence="5 6">
    <name type="scientific">Corynebacterium oculi</name>
    <dbReference type="NCBI Taxonomy" id="1544416"/>
    <lineage>
        <taxon>Bacteria</taxon>
        <taxon>Bacillati</taxon>
        <taxon>Actinomycetota</taxon>
        <taxon>Actinomycetes</taxon>
        <taxon>Mycobacteriales</taxon>
        <taxon>Corynebacteriaceae</taxon>
        <taxon>Corynebacterium</taxon>
    </lineage>
</organism>
<dbReference type="NCBIfam" id="NF010663">
    <property type="entry name" value="PRK14059.1-1"/>
    <property type="match status" value="1"/>
</dbReference>